<dbReference type="OrthoDB" id="9630558at2759"/>
<evidence type="ECO:0000256" key="1">
    <source>
        <dbReference type="SAM" id="MobiDB-lite"/>
    </source>
</evidence>
<dbReference type="Proteomes" id="UP000515208">
    <property type="component" value="Unplaced"/>
</dbReference>
<proteinExistence type="predicted"/>
<feature type="region of interest" description="Disordered" evidence="1">
    <location>
        <begin position="129"/>
        <end position="181"/>
    </location>
</feature>
<sequence>MAEAAGGGASSAGWKWLWTWRWLMPLALLPLGSGPQPGNGCCGGCWMVAATGPASPQQPGVWQRRQRNGEKNNPRNGCLLRRPPEPGPGGVRRRRRGGLKPARVPGCAAAAAAVLEAVEGERPTLRRSQPWKWWKRPGDRAGQCSGKRRDGPCSEDTPPPTPRLPRHGLQPSSAFEAAAPVSGRSRGRFKRRWRDTRATVGTTFRRRSRVLLVGELSKFPLPYDSCRGKCFASFSQSAPALYGQRDPRASGVSVEEQAQTSFLLERCRGWRRRSWLHKHPHPSTCPRLPSPWLLPLILTDLGARVPKLVAPFARYPQSKLEDRNLRLQALESLALPSQPWEKGLISGVCRIFLASALPLRA</sequence>
<dbReference type="RefSeq" id="XP_010836835.1">
    <property type="nucleotide sequence ID" value="XM_010838533.1"/>
</dbReference>
<feature type="chain" id="PRO_5028431979" evidence="2">
    <location>
        <begin position="35"/>
        <end position="361"/>
    </location>
</feature>
<accession>A0A6P3HE39</accession>
<dbReference type="CTD" id="100144748"/>
<evidence type="ECO:0000256" key="2">
    <source>
        <dbReference type="SAM" id="SignalP"/>
    </source>
</evidence>
<evidence type="ECO:0000313" key="4">
    <source>
        <dbReference type="RefSeq" id="XP_010836835.1"/>
    </source>
</evidence>
<keyword evidence="3" id="KW-1185">Reference proteome</keyword>
<keyword evidence="2" id="KW-0732">Signal</keyword>
<organism evidence="3 4">
    <name type="scientific">Bison bison bison</name>
    <name type="common">North American plains bison</name>
    <dbReference type="NCBI Taxonomy" id="43346"/>
    <lineage>
        <taxon>Eukaryota</taxon>
        <taxon>Metazoa</taxon>
        <taxon>Chordata</taxon>
        <taxon>Craniata</taxon>
        <taxon>Vertebrata</taxon>
        <taxon>Euteleostomi</taxon>
        <taxon>Mammalia</taxon>
        <taxon>Eutheria</taxon>
        <taxon>Laurasiatheria</taxon>
        <taxon>Artiodactyla</taxon>
        <taxon>Ruminantia</taxon>
        <taxon>Pecora</taxon>
        <taxon>Bovidae</taxon>
        <taxon>Bovinae</taxon>
        <taxon>Bison</taxon>
    </lineage>
</organism>
<gene>
    <name evidence="4" type="primary">KLLN</name>
</gene>
<feature type="region of interest" description="Disordered" evidence="1">
    <location>
        <begin position="53"/>
        <end position="104"/>
    </location>
</feature>
<name>A0A6P3HE39_BISBB</name>
<reference evidence="4" key="1">
    <citation type="submission" date="2025-08" db="UniProtKB">
        <authorList>
            <consortium name="RefSeq"/>
        </authorList>
    </citation>
    <scope>IDENTIFICATION</scope>
    <source>
        <tissue evidence="4">Blood</tissue>
    </source>
</reference>
<protein>
    <submittedName>
        <fullName evidence="4">Killin</fullName>
    </submittedName>
</protein>
<dbReference type="KEGG" id="bbis:104987535"/>
<evidence type="ECO:0000313" key="3">
    <source>
        <dbReference type="Proteomes" id="UP000515208"/>
    </source>
</evidence>
<dbReference type="AlphaFoldDB" id="A0A6P3HE39"/>
<feature type="signal peptide" evidence="2">
    <location>
        <begin position="1"/>
        <end position="34"/>
    </location>
</feature>
<dbReference type="GeneID" id="104987535"/>